<dbReference type="Proteomes" id="UP000887576">
    <property type="component" value="Unplaced"/>
</dbReference>
<accession>A0AC34QPT4</accession>
<organism evidence="1 2">
    <name type="scientific">Panagrolaimus sp. JU765</name>
    <dbReference type="NCBI Taxonomy" id="591449"/>
    <lineage>
        <taxon>Eukaryota</taxon>
        <taxon>Metazoa</taxon>
        <taxon>Ecdysozoa</taxon>
        <taxon>Nematoda</taxon>
        <taxon>Chromadorea</taxon>
        <taxon>Rhabditida</taxon>
        <taxon>Tylenchina</taxon>
        <taxon>Panagrolaimomorpha</taxon>
        <taxon>Panagrolaimoidea</taxon>
        <taxon>Panagrolaimidae</taxon>
        <taxon>Panagrolaimus</taxon>
    </lineage>
</organism>
<protein>
    <submittedName>
        <fullName evidence="2">Nuclear receptor domain-containing protein</fullName>
    </submittedName>
</protein>
<reference evidence="2" key="1">
    <citation type="submission" date="2022-11" db="UniProtKB">
        <authorList>
            <consortium name="WormBaseParasite"/>
        </authorList>
    </citation>
    <scope>IDENTIFICATION</scope>
</reference>
<evidence type="ECO:0000313" key="1">
    <source>
        <dbReference type="Proteomes" id="UP000887576"/>
    </source>
</evidence>
<proteinExistence type="predicted"/>
<evidence type="ECO:0000313" key="2">
    <source>
        <dbReference type="WBParaSite" id="JU765_v2.g18214.t1"/>
    </source>
</evidence>
<name>A0AC34QPT4_9BILA</name>
<sequence length="211" mass="23850">MAAKLFLKLEPPDEHMEMDFIATASSSSSISDSPTSNTTETDPETKIHGICAVCGDAATGLHYFTMSCNGCKTFFRRCVVNGRKFVCRNGGNCAFDKNRRCGCRACRFQKCIDAGMNSSAIQYTPSANLTLSIARKRFSKQFRHEKTADVKIDTRLFKTVHNQVLQTIGYVLRIEEKYFRLRNSNYYPYEEETGLEDYINSSCALAEAEKY</sequence>
<dbReference type="WBParaSite" id="JU765_v2.g18214.t1">
    <property type="protein sequence ID" value="JU765_v2.g18214.t1"/>
    <property type="gene ID" value="JU765_v2.g18214"/>
</dbReference>